<dbReference type="SUPFAM" id="SSF81321">
    <property type="entry name" value="Family A G protein-coupled receptor-like"/>
    <property type="match status" value="1"/>
</dbReference>
<dbReference type="Gene3D" id="1.20.1070.10">
    <property type="entry name" value="Rhodopsin 7-helix transmembrane proteins"/>
    <property type="match status" value="1"/>
</dbReference>
<keyword evidence="8 14" id="KW-0675">Receptor</keyword>
<dbReference type="GO" id="GO:0006954">
    <property type="term" value="P:inflammatory response"/>
    <property type="evidence" value="ECO:0007669"/>
    <property type="project" value="TreeGrafter"/>
</dbReference>
<name>A0A8D2KUR8_VARKO</name>
<dbReference type="PANTHER" id="PTHR24225">
    <property type="entry name" value="CHEMOTACTIC RECEPTOR"/>
    <property type="match status" value="1"/>
</dbReference>
<feature type="transmembrane region" description="Helical" evidence="16">
    <location>
        <begin position="52"/>
        <end position="75"/>
    </location>
</feature>
<dbReference type="PANTHER" id="PTHR24225:SF5">
    <property type="entry name" value="G-PROTEIN COUPLED RECEPTOR 33-RELATED"/>
    <property type="match status" value="1"/>
</dbReference>
<keyword evidence="4 16" id="KW-1133">Transmembrane helix</keyword>
<reference evidence="18" key="1">
    <citation type="submission" date="2025-08" db="UniProtKB">
        <authorList>
            <consortium name="Ensembl"/>
        </authorList>
    </citation>
    <scope>IDENTIFICATION</scope>
</reference>
<evidence type="ECO:0000256" key="13">
    <source>
        <dbReference type="ARBA" id="ARBA00039587"/>
    </source>
</evidence>
<feature type="transmembrane region" description="Helical" evidence="16">
    <location>
        <begin position="223"/>
        <end position="241"/>
    </location>
</feature>
<feature type="transmembrane region" description="Helical" evidence="16">
    <location>
        <begin position="256"/>
        <end position="279"/>
    </location>
</feature>
<evidence type="ECO:0000256" key="14">
    <source>
        <dbReference type="RuleBase" id="RU000688"/>
    </source>
</evidence>
<dbReference type="InterPro" id="IPR000826">
    <property type="entry name" value="Formyl_rcpt-rel"/>
</dbReference>
<keyword evidence="9" id="KW-0325">Glycoprotein</keyword>
<evidence type="ECO:0000256" key="15">
    <source>
        <dbReference type="SAM" id="MobiDB-lite"/>
    </source>
</evidence>
<evidence type="ECO:0000256" key="3">
    <source>
        <dbReference type="ARBA" id="ARBA00022692"/>
    </source>
</evidence>
<comment type="function">
    <text evidence="12">Orphan receptor; could be a chemoattractant receptor.</text>
</comment>
<dbReference type="InterPro" id="IPR000276">
    <property type="entry name" value="GPCR_Rhodpsn"/>
</dbReference>
<feature type="transmembrane region" description="Helical" evidence="16">
    <location>
        <begin position="129"/>
        <end position="150"/>
    </location>
</feature>
<evidence type="ECO:0000256" key="9">
    <source>
        <dbReference type="ARBA" id="ARBA00023180"/>
    </source>
</evidence>
<evidence type="ECO:0000256" key="4">
    <source>
        <dbReference type="ARBA" id="ARBA00022989"/>
    </source>
</evidence>
<accession>A0A8D2KUR8</accession>
<comment type="similarity">
    <text evidence="14">Belongs to the G-protein coupled receptor 1 family.</text>
</comment>
<dbReference type="PROSITE" id="PS50262">
    <property type="entry name" value="G_PROTEIN_RECEP_F1_2"/>
    <property type="match status" value="1"/>
</dbReference>
<reference evidence="18" key="2">
    <citation type="submission" date="2025-09" db="UniProtKB">
        <authorList>
            <consortium name="Ensembl"/>
        </authorList>
    </citation>
    <scope>IDENTIFICATION</scope>
</reference>
<evidence type="ECO:0000256" key="5">
    <source>
        <dbReference type="ARBA" id="ARBA00023040"/>
    </source>
</evidence>
<evidence type="ECO:0000256" key="11">
    <source>
        <dbReference type="ARBA" id="ARBA00025736"/>
    </source>
</evidence>
<dbReference type="OMA" id="ICISMWG"/>
<evidence type="ECO:0000256" key="8">
    <source>
        <dbReference type="ARBA" id="ARBA00023170"/>
    </source>
</evidence>
<dbReference type="GO" id="GO:0005886">
    <property type="term" value="C:plasma membrane"/>
    <property type="evidence" value="ECO:0007669"/>
    <property type="project" value="UniProtKB-SubCell"/>
</dbReference>
<dbReference type="GO" id="GO:0007204">
    <property type="term" value="P:positive regulation of cytosolic calcium ion concentration"/>
    <property type="evidence" value="ECO:0007669"/>
    <property type="project" value="TreeGrafter"/>
</dbReference>
<dbReference type="PRINTS" id="PR00237">
    <property type="entry name" value="GPCRRHODOPSN"/>
</dbReference>
<feature type="region of interest" description="Disordered" evidence="15">
    <location>
        <begin position="310"/>
        <end position="334"/>
    </location>
</feature>
<dbReference type="GO" id="GO:0004875">
    <property type="term" value="F:complement receptor activity"/>
    <property type="evidence" value="ECO:0007669"/>
    <property type="project" value="TreeGrafter"/>
</dbReference>
<feature type="transmembrane region" description="Helical" evidence="16">
    <location>
        <begin position="177"/>
        <end position="202"/>
    </location>
</feature>
<dbReference type="AlphaFoldDB" id="A0A8D2KUR8"/>
<dbReference type="Ensembl" id="ENSVKKT00000009825.1">
    <property type="protein sequence ID" value="ENSVKKP00000009587.1"/>
    <property type="gene ID" value="ENSVKKG00000006770.1"/>
</dbReference>
<dbReference type="Pfam" id="PF00001">
    <property type="entry name" value="7tm_1"/>
    <property type="match status" value="1"/>
</dbReference>
<dbReference type="InterPro" id="IPR017452">
    <property type="entry name" value="GPCR_Rhodpsn_7TM"/>
</dbReference>
<proteinExistence type="inferred from homology"/>
<dbReference type="GO" id="GO:0007200">
    <property type="term" value="P:phospholipase C-activating G protein-coupled receptor signaling pathway"/>
    <property type="evidence" value="ECO:0007669"/>
    <property type="project" value="TreeGrafter"/>
</dbReference>
<evidence type="ECO:0000259" key="17">
    <source>
        <dbReference type="PROSITE" id="PS50262"/>
    </source>
</evidence>
<evidence type="ECO:0000256" key="7">
    <source>
        <dbReference type="ARBA" id="ARBA00023157"/>
    </source>
</evidence>
<evidence type="ECO:0000313" key="19">
    <source>
        <dbReference type="Proteomes" id="UP000694545"/>
    </source>
</evidence>
<evidence type="ECO:0000256" key="10">
    <source>
        <dbReference type="ARBA" id="ARBA00023224"/>
    </source>
</evidence>
<evidence type="ECO:0000256" key="6">
    <source>
        <dbReference type="ARBA" id="ARBA00023136"/>
    </source>
</evidence>
<evidence type="ECO:0000313" key="18">
    <source>
        <dbReference type="Ensembl" id="ENSVKKP00000009587.1"/>
    </source>
</evidence>
<dbReference type="PROSITE" id="PS00237">
    <property type="entry name" value="G_PROTEIN_RECEP_F1_1"/>
    <property type="match status" value="1"/>
</dbReference>
<sequence>VRSSTPVGALTLLNQALGVFMLVSFLVGITLNGLLLWLLWAKMDRTVNILWFLHLTLSYLISCCCLPFFGISTFYSQWVFDNFSCKLGNFSITMAMFTTVYLLTIISLDRYLLICHPMWSQRHRTIPRVRWIIAAVWVTSLFLSSPYLAFASIKTVKGSKVHCVIDYALISNWDKHAVYLSFFVIRSLLAFLIPFFIIMGCYCLMCKEIKKKRLMKNEKPFRVLLAAILSFFIFRSPYYIYAGSCLLKAPMNLQASLWMVFIIGICLNICFTPVLYLFVGQKFQQVFKTSIIVLLRKGFTENPIWSRQESSTVNKSKESKNSSCLEPLSPLPSP</sequence>
<feature type="transmembrane region" description="Helical" evidence="16">
    <location>
        <begin position="16"/>
        <end position="40"/>
    </location>
</feature>
<dbReference type="PRINTS" id="PR00526">
    <property type="entry name" value="FMETLEUPHER"/>
</dbReference>
<evidence type="ECO:0000256" key="16">
    <source>
        <dbReference type="SAM" id="Phobius"/>
    </source>
</evidence>
<comment type="subcellular location">
    <subcellularLocation>
        <location evidence="1">Cell membrane</location>
        <topology evidence="1">Multi-pass membrane protein</topology>
    </subcellularLocation>
</comment>
<keyword evidence="10 14" id="KW-0807">Transducer</keyword>
<evidence type="ECO:0000256" key="12">
    <source>
        <dbReference type="ARBA" id="ARBA00037161"/>
    </source>
</evidence>
<keyword evidence="19" id="KW-1185">Reference proteome</keyword>
<dbReference type="Proteomes" id="UP000694545">
    <property type="component" value="Unplaced"/>
</dbReference>
<keyword evidence="2" id="KW-1003">Cell membrane</keyword>
<evidence type="ECO:0000256" key="2">
    <source>
        <dbReference type="ARBA" id="ARBA00022475"/>
    </source>
</evidence>
<comment type="similarity">
    <text evidence="11">Belongs to the chemokine-like receptor (CMKLR) family.</text>
</comment>
<keyword evidence="7" id="KW-1015">Disulfide bond</keyword>
<keyword evidence="5 14" id="KW-0297">G-protein coupled receptor</keyword>
<organism evidence="18 19">
    <name type="scientific">Varanus komodoensis</name>
    <name type="common">Komodo dragon</name>
    <dbReference type="NCBI Taxonomy" id="61221"/>
    <lineage>
        <taxon>Eukaryota</taxon>
        <taxon>Metazoa</taxon>
        <taxon>Chordata</taxon>
        <taxon>Craniata</taxon>
        <taxon>Vertebrata</taxon>
        <taxon>Euteleostomi</taxon>
        <taxon>Lepidosauria</taxon>
        <taxon>Squamata</taxon>
        <taxon>Bifurcata</taxon>
        <taxon>Unidentata</taxon>
        <taxon>Episquamata</taxon>
        <taxon>Toxicofera</taxon>
        <taxon>Anguimorpha</taxon>
        <taxon>Paleoanguimorpha</taxon>
        <taxon>Varanoidea</taxon>
        <taxon>Varanidae</taxon>
        <taxon>Varanus</taxon>
    </lineage>
</organism>
<dbReference type="GO" id="GO:0004930">
    <property type="term" value="F:G protein-coupled receptor activity"/>
    <property type="evidence" value="ECO:0007669"/>
    <property type="project" value="UniProtKB-KW"/>
</dbReference>
<keyword evidence="3 14" id="KW-0812">Transmembrane</keyword>
<protein>
    <recommendedName>
        <fullName evidence="13">Probable G-protein coupled receptor 33</fullName>
    </recommendedName>
</protein>
<keyword evidence="6 16" id="KW-0472">Membrane</keyword>
<evidence type="ECO:0000256" key="1">
    <source>
        <dbReference type="ARBA" id="ARBA00004651"/>
    </source>
</evidence>
<feature type="transmembrane region" description="Helical" evidence="16">
    <location>
        <begin position="87"/>
        <end position="108"/>
    </location>
</feature>
<feature type="domain" description="G-protein coupled receptors family 1 profile" evidence="17">
    <location>
        <begin position="31"/>
        <end position="276"/>
    </location>
</feature>